<organism evidence="3 4">
    <name type="scientific">Cinnamomum micranthum f. kanehirae</name>
    <dbReference type="NCBI Taxonomy" id="337451"/>
    <lineage>
        <taxon>Eukaryota</taxon>
        <taxon>Viridiplantae</taxon>
        <taxon>Streptophyta</taxon>
        <taxon>Embryophyta</taxon>
        <taxon>Tracheophyta</taxon>
        <taxon>Spermatophyta</taxon>
        <taxon>Magnoliopsida</taxon>
        <taxon>Magnoliidae</taxon>
        <taxon>Laurales</taxon>
        <taxon>Lauraceae</taxon>
        <taxon>Cinnamomum</taxon>
    </lineage>
</organism>
<feature type="region of interest" description="Disordered" evidence="1">
    <location>
        <begin position="398"/>
        <end position="420"/>
    </location>
</feature>
<feature type="region of interest" description="Disordered" evidence="1">
    <location>
        <begin position="307"/>
        <end position="365"/>
    </location>
</feature>
<feature type="region of interest" description="Disordered" evidence="1">
    <location>
        <begin position="435"/>
        <end position="455"/>
    </location>
</feature>
<dbReference type="InterPro" id="IPR019448">
    <property type="entry name" value="NT-C2"/>
</dbReference>
<reference evidence="3 4" key="1">
    <citation type="journal article" date="2019" name="Nat. Plants">
        <title>Stout camphor tree genome fills gaps in understanding of flowering plant genome evolution.</title>
        <authorList>
            <person name="Chaw S.M."/>
            <person name="Liu Y.C."/>
            <person name="Wu Y.W."/>
            <person name="Wang H.Y."/>
            <person name="Lin C.I."/>
            <person name="Wu C.S."/>
            <person name="Ke H.M."/>
            <person name="Chang L.Y."/>
            <person name="Hsu C.Y."/>
            <person name="Yang H.T."/>
            <person name="Sudianto E."/>
            <person name="Hsu M.H."/>
            <person name="Wu K.P."/>
            <person name="Wang L.N."/>
            <person name="Leebens-Mack J.H."/>
            <person name="Tsai I.J."/>
        </authorList>
    </citation>
    <scope>NUCLEOTIDE SEQUENCE [LARGE SCALE GENOMIC DNA]</scope>
    <source>
        <strain evidence="4">cv. Chaw 1501</strain>
        <tissue evidence="3">Young leaves</tissue>
    </source>
</reference>
<feature type="region of interest" description="Disordered" evidence="1">
    <location>
        <begin position="17"/>
        <end position="45"/>
    </location>
</feature>
<dbReference type="Proteomes" id="UP000283530">
    <property type="component" value="Unassembled WGS sequence"/>
</dbReference>
<feature type="compositionally biased region" description="Basic and acidic residues" evidence="1">
    <location>
        <begin position="436"/>
        <end position="447"/>
    </location>
</feature>
<dbReference type="PANTHER" id="PTHR31182">
    <property type="entry name" value="C2 NT-TYPE DOMAIN-CONTAINING PROTEIN"/>
    <property type="match status" value="1"/>
</dbReference>
<protein>
    <submittedName>
        <fullName evidence="3">EEIG1/EHBP1 N-terminal domain-containing protein</fullName>
    </submittedName>
</protein>
<keyword evidence="4" id="KW-1185">Reference proteome</keyword>
<accession>A0A3S3MR81</accession>
<evidence type="ECO:0000259" key="2">
    <source>
        <dbReference type="PROSITE" id="PS51840"/>
    </source>
</evidence>
<dbReference type="AlphaFoldDB" id="A0A3S3MR81"/>
<evidence type="ECO:0000313" key="3">
    <source>
        <dbReference type="EMBL" id="RWR73362.1"/>
    </source>
</evidence>
<dbReference type="EMBL" id="QPKB01000001">
    <property type="protein sequence ID" value="RWR73362.1"/>
    <property type="molecule type" value="Genomic_DNA"/>
</dbReference>
<sequence>MSTLAISSTFPSYTKTETEIPLKVNKPRTKNQEPRTKNQKPNTKHRKFLSLSLSTFPSPPFFQLQVPLIYTHQTVLSQEPNGQFPAHRIRHLSRNRKIKMVAKMMKWSPWPPSAMKRFEVKVELQRLEGIGGVVERGKVVMVEMRWKGPKLGLVPLRRRERKSISMERAVGEKSWVDFGDSFENVCGFSTSSKGNVFNTWDVSFSVLYGEGQESRVSKPSVIGSVWVNLGEIASQAAVVVERGEKEARNIQRNLPIPLQIGDVASDASLWISVSFVEIRTSPDSSVTVQEANVPEKEDSFLRRMTNYVSPSGRAKKKKNSPEQMEEPSDGQICSRLSVDSDDSSTSSTQDSLDDDQGPIQPELLGYGPIASAANFALAEVEDDSGIGYSSSCRYEEARSMTRSESSPSLETAMGSPPKGRFLSWKKRRLSFRGGKRKEEPLLKKGNEEGGGDDIDFVRRQLCSSSNESTSFSKKSKDELAEKPVRDSEFGSDDFTVGNWEEKELISRDGQTMLKANMFFASIDQRSERAAGESACTALVVVIADWLQANQGAMPTRSEFDNLIREGSSEWRKLCQDRSYQERFPDKHFDLDTVLEAGIRPVSVAREKSFIGFFCPENFEVLQGAMSFDDIWNEISSSASNSGPQVYIVSWNDHFFVLKADADAYYIIDTLGERLFEGCNQAYILKFDSGSSMYRVQEKVAGDGAPGGVSKLNEVKQMEEVMGGEQNGTRVVCSGRECCGEFIKRFLAAIPLGQLEMDVKKGIVCDIPLHQRLQIEFHFSTPASAPSSLSSSTFSSPSHTTTSITQSPASIITN</sequence>
<dbReference type="PANTHER" id="PTHR31182:SF17">
    <property type="entry name" value="EEIG1_EHBP1 PROTEIN AMINO-TERMINAL DOMAIN PROTEIN"/>
    <property type="match status" value="1"/>
</dbReference>
<feature type="domain" description="C2 NT-type" evidence="2">
    <location>
        <begin position="108"/>
        <end position="277"/>
    </location>
</feature>
<dbReference type="OrthoDB" id="733571at2759"/>
<feature type="compositionally biased region" description="Low complexity" evidence="1">
    <location>
        <begin position="782"/>
        <end position="807"/>
    </location>
</feature>
<name>A0A3S3MR81_9MAGN</name>
<feature type="region of interest" description="Disordered" evidence="1">
    <location>
        <begin position="782"/>
        <end position="813"/>
    </location>
</feature>
<gene>
    <name evidence="3" type="ORF">CKAN_00163500</name>
</gene>
<dbReference type="PROSITE" id="PS51840">
    <property type="entry name" value="C2_NT"/>
    <property type="match status" value="1"/>
</dbReference>
<comment type="caution">
    <text evidence="3">The sequence shown here is derived from an EMBL/GenBank/DDBJ whole genome shotgun (WGS) entry which is preliminary data.</text>
</comment>
<evidence type="ECO:0000256" key="1">
    <source>
        <dbReference type="SAM" id="MobiDB-lite"/>
    </source>
</evidence>
<dbReference type="STRING" id="337451.A0A3S3MR81"/>
<feature type="compositionally biased region" description="Basic and acidic residues" evidence="1">
    <location>
        <begin position="474"/>
        <end position="488"/>
    </location>
</feature>
<proteinExistence type="predicted"/>
<feature type="region of interest" description="Disordered" evidence="1">
    <location>
        <begin position="467"/>
        <end position="488"/>
    </location>
</feature>
<evidence type="ECO:0000313" key="4">
    <source>
        <dbReference type="Proteomes" id="UP000283530"/>
    </source>
</evidence>